<dbReference type="InterPro" id="IPR004108">
    <property type="entry name" value="Fe_hydrogenase_lsu_C"/>
</dbReference>
<dbReference type="OrthoDB" id="10253113at2759"/>
<reference evidence="4 5" key="2">
    <citation type="journal article" date="2014" name="PLoS Genet.">
        <title>The Genome of Spironucleus salmonicida Highlights a Fish Pathogen Adapted to Fluctuating Environments.</title>
        <authorList>
            <person name="Xu F."/>
            <person name="Jerlstrom-Hultqvist J."/>
            <person name="Einarsson E."/>
            <person name="Astvaldsson A."/>
            <person name="Svard S.G."/>
            <person name="Andersson J.O."/>
        </authorList>
    </citation>
    <scope>NUCLEOTIDE SEQUENCE</scope>
    <source>
        <strain evidence="5">ATCC 50377</strain>
    </source>
</reference>
<sequence>MPPNHNQTAITISNGVSFNESRCIGCNQCVIACNEQAIDVFIKNDKKLFPPKFKQQNFENSGCIQCGMCVLACPVNAMQPTKQCINDESIFLVAPSSRVVLAEHVNIPGNLCDTYIISVLKQLNANKIYDVNIGADLTTIIDAKEYLHLKQEGLLPLFSSCCPAWVNYCELFHSQLIPKVSTAKSCVEMLSSLIEEQNIVQVMPCIAKKDEIKRKCLDSKCKCVLTVNELSQIITQNNITVNLEVEQQYDQPFNTASGGASIFGKSGGVAETIVRQLAYWQNVSYKLINSVILYSFKKQQLLKNIYLIGDQNFCALIASGGSAMQKAIQFIQSEQEEIDFVEMMACPGGCMGGGGTFKTSSLLLRKQMMEDKDKQNIIKVASQNLSIIEYVDKDILKTNFSCRK</sequence>
<dbReference type="SUPFAM" id="SSF54862">
    <property type="entry name" value="4Fe-4S ferredoxins"/>
    <property type="match status" value="1"/>
</dbReference>
<evidence type="ECO:0000259" key="2">
    <source>
        <dbReference type="PROSITE" id="PS51379"/>
    </source>
</evidence>
<dbReference type="PROSITE" id="PS51379">
    <property type="entry name" value="4FE4S_FER_2"/>
    <property type="match status" value="2"/>
</dbReference>
<dbReference type="EMBL" id="JX549083">
    <property type="protein sequence ID" value="AFV80058.1"/>
    <property type="molecule type" value="Genomic_DNA"/>
</dbReference>
<dbReference type="Gene3D" id="3.40.50.1780">
    <property type="match status" value="1"/>
</dbReference>
<dbReference type="VEuPathDB" id="GiardiaDB:SS50377_22126"/>
<feature type="domain" description="4Fe-4S ferredoxin-type" evidence="2">
    <location>
        <begin position="14"/>
        <end position="43"/>
    </location>
</feature>
<evidence type="ECO:0000313" key="3">
    <source>
        <dbReference type="EMBL" id="AFV80058.1"/>
    </source>
</evidence>
<evidence type="ECO:0000313" key="4">
    <source>
        <dbReference type="EMBL" id="EST45714.1"/>
    </source>
</evidence>
<dbReference type="Gene3D" id="3.40.950.10">
    <property type="entry name" value="Fe-only Hydrogenase (Larger Subunit), Chain L, domain 3"/>
    <property type="match status" value="1"/>
</dbReference>
<comment type="similarity">
    <text evidence="1">Belongs to the NARF family.</text>
</comment>
<dbReference type="Pfam" id="PF12838">
    <property type="entry name" value="Fer4_7"/>
    <property type="match status" value="1"/>
</dbReference>
<dbReference type="SUPFAM" id="SSF53920">
    <property type="entry name" value="Fe-only hydrogenase"/>
    <property type="match status" value="1"/>
</dbReference>
<feature type="domain" description="4Fe-4S ferredoxin-type" evidence="2">
    <location>
        <begin position="54"/>
        <end position="83"/>
    </location>
</feature>
<proteinExistence type="inferred from homology"/>
<keyword evidence="6" id="KW-1185">Reference proteome</keyword>
<dbReference type="Pfam" id="PF02906">
    <property type="entry name" value="Fe_hyd_lg_C"/>
    <property type="match status" value="1"/>
</dbReference>
<dbReference type="EMBL" id="AUWU02000002">
    <property type="protein sequence ID" value="KAH0576562.1"/>
    <property type="molecule type" value="Genomic_DNA"/>
</dbReference>
<dbReference type="InterPro" id="IPR017896">
    <property type="entry name" value="4Fe4S_Fe-S-bd"/>
</dbReference>
<evidence type="ECO:0000313" key="6">
    <source>
        <dbReference type="Proteomes" id="UP000018208"/>
    </source>
</evidence>
<dbReference type="InterPro" id="IPR050340">
    <property type="entry name" value="Cytosolic_Fe-S_CAF"/>
</dbReference>
<accession>K7RUJ7</accession>
<dbReference type="InterPro" id="IPR009016">
    <property type="entry name" value="Fe_hydrogenase"/>
</dbReference>
<gene>
    <name evidence="3" type="ORF">SS50377_14286</name>
    <name evidence="5" type="ORF">SS50377_22126</name>
</gene>
<dbReference type="EMBL" id="KI546089">
    <property type="protein sequence ID" value="EST45714.1"/>
    <property type="molecule type" value="Genomic_DNA"/>
</dbReference>
<reference evidence="3" key="1">
    <citation type="journal article" date="2013" name="Nat. Commun.">
        <title>Hydrogenosomes in the diplomonad Spironucleus salmonicida.</title>
        <authorList>
            <person name="Jerlstrom-Hultqvist J."/>
            <person name="Einarsson E."/>
            <person name="Xu F."/>
            <person name="Hjort K."/>
            <person name="Ek B."/>
            <person name="Steinhauf D."/>
            <person name="Hultenby K."/>
            <person name="Bergquist J."/>
            <person name="Andersson J.O."/>
            <person name="Svard S.G."/>
        </authorList>
    </citation>
    <scope>NUCLEOTIDE SEQUENCE</scope>
    <source>
        <strain evidence="3">ATCC 50377</strain>
    </source>
</reference>
<dbReference type="PANTHER" id="PTHR11615">
    <property type="entry name" value="NITRATE, FORMATE, IRON DEHYDROGENASE"/>
    <property type="match status" value="1"/>
</dbReference>
<dbReference type="Gene3D" id="3.30.70.20">
    <property type="match status" value="1"/>
</dbReference>
<dbReference type="Proteomes" id="UP000018208">
    <property type="component" value="Unassembled WGS sequence"/>
</dbReference>
<evidence type="ECO:0000313" key="5">
    <source>
        <dbReference type="EMBL" id="KAH0576562.1"/>
    </source>
</evidence>
<evidence type="ECO:0000256" key="1">
    <source>
        <dbReference type="ARBA" id="ARBA00006596"/>
    </source>
</evidence>
<protein>
    <submittedName>
        <fullName evidence="3">FeFe-hydrogenase 3</fullName>
    </submittedName>
    <submittedName>
        <fullName evidence="4">[FeFe]-hydrogenase 3</fullName>
    </submittedName>
</protein>
<dbReference type="PROSITE" id="PS00198">
    <property type="entry name" value="4FE4S_FER_1"/>
    <property type="match status" value="1"/>
</dbReference>
<name>K7RUJ7_9EUKA</name>
<reference evidence="5" key="3">
    <citation type="submission" date="2020-12" db="EMBL/GenBank/DDBJ databases">
        <title>New Spironucleus salmonicida genome in near-complete chromosomes.</title>
        <authorList>
            <person name="Xu F."/>
            <person name="Kurt Z."/>
            <person name="Jimenez-Gonzalez A."/>
            <person name="Astvaldsson A."/>
            <person name="Andersson J.O."/>
            <person name="Svard S.G."/>
        </authorList>
    </citation>
    <scope>NUCLEOTIDE SEQUENCE</scope>
    <source>
        <strain evidence="5">ATCC 50377</strain>
    </source>
</reference>
<dbReference type="AlphaFoldDB" id="K7RUJ7"/>
<organism evidence="3">
    <name type="scientific">Spironucleus salmonicida</name>
    <dbReference type="NCBI Taxonomy" id="348837"/>
    <lineage>
        <taxon>Eukaryota</taxon>
        <taxon>Metamonada</taxon>
        <taxon>Diplomonadida</taxon>
        <taxon>Hexamitidae</taxon>
        <taxon>Hexamitinae</taxon>
        <taxon>Spironucleus</taxon>
    </lineage>
</organism>
<dbReference type="InterPro" id="IPR017900">
    <property type="entry name" value="4Fe4S_Fe_S_CS"/>
</dbReference>